<evidence type="ECO:0000313" key="2">
    <source>
        <dbReference type="EMBL" id="OYD54362.1"/>
    </source>
</evidence>
<dbReference type="EMBL" id="NOIH01000007">
    <property type="protein sequence ID" value="OYD54362.1"/>
    <property type="molecule type" value="Genomic_DNA"/>
</dbReference>
<dbReference type="PROSITE" id="PS51318">
    <property type="entry name" value="TAT"/>
    <property type="match status" value="1"/>
</dbReference>
<dbReference type="InterPro" id="IPR015943">
    <property type="entry name" value="WD40/YVTN_repeat-like_dom_sf"/>
</dbReference>
<proteinExistence type="predicted"/>
<dbReference type="AlphaFoldDB" id="A0A235EZ86"/>
<gene>
    <name evidence="2" type="ORF">CGK74_06035</name>
</gene>
<dbReference type="Pfam" id="PF05787">
    <property type="entry name" value="PhoX"/>
    <property type="match status" value="1"/>
</dbReference>
<dbReference type="Proteomes" id="UP000215181">
    <property type="component" value="Unassembled WGS sequence"/>
</dbReference>
<evidence type="ECO:0000256" key="1">
    <source>
        <dbReference type="SAM" id="MobiDB-lite"/>
    </source>
</evidence>
<organism evidence="2 3">
    <name type="scientific">Thauera propionica</name>
    <dbReference type="NCBI Taxonomy" id="2019431"/>
    <lineage>
        <taxon>Bacteria</taxon>
        <taxon>Pseudomonadati</taxon>
        <taxon>Pseudomonadota</taxon>
        <taxon>Betaproteobacteria</taxon>
        <taxon>Rhodocyclales</taxon>
        <taxon>Zoogloeaceae</taxon>
        <taxon>Thauera</taxon>
    </lineage>
</organism>
<sequence>MSYFDQDDLPSNLSDNEHFQQIVDRTVSRRGFLKSGVGLGAAAFLAAPLAANAGKHAHQHMDHGRGHGPKKGPRIGFTPIGTSSADTIVVPEGYQAQVFARWGDPLFIDSPAWRPDGTNTGADQARQIGDNHDGMHFFPLRGKSDKEGLLVMNHEYTNYEYLFGAEFMTPWTADKVLKAQNAHGISVLHVRQHKGKWDIVRNSKYNRRITGNTPMQISGPAAGHSLMRTKADPSGKRVLGTLNNCANGFTPWGTYLTCEENFNGYFGTTSGADTRDEIMRRYGISARGTGYRWEEFDERFDYAKEPNESNRFGWVVEIDPYDPRSTPVKRTALGRIKHENCAYAFTRDRRVVVYMGDDQANDYIYKFVSDGRFVPGKDAQNRRLLDNGKLYVAKFSDGAASGDFMGTGEWLLLDKRANATLAADGRFADQAEVLIKTRLAADAVGATKMDRPEWITVHPDTNEVYCTLTNNSSRSVTDDANPRTQNRFGQIIRWREAGNDAAAMRFEWDLFVVAGNPIAYPDRSDLRSGSAAITADNTFNSPDGIGFDADGRLWIQTDGSYSNSGVYAGQGNNQMLCADPVSGEIKRFLVGPSGCEITGLTFTPDGKTMFINVQHPGEASGHPNSPTPPAGQSMDQFIAANPLAFSQWPEASGGRPRSATVIVTKKDGGVIGT</sequence>
<feature type="region of interest" description="Disordered" evidence="1">
    <location>
        <begin position="614"/>
        <end position="633"/>
    </location>
</feature>
<accession>A0A235EZ86</accession>
<protein>
    <submittedName>
        <fullName evidence="2">Transcriptional initiation protein Tat</fullName>
    </submittedName>
</protein>
<reference evidence="2 3" key="1">
    <citation type="submission" date="2017-07" db="EMBL/GenBank/DDBJ databases">
        <title>Thauera sp. KNDSS-Mac4 genome sequence and assembly.</title>
        <authorList>
            <person name="Mayilraj S."/>
        </authorList>
    </citation>
    <scope>NUCLEOTIDE SEQUENCE [LARGE SCALE GENOMIC DNA]</scope>
    <source>
        <strain evidence="2 3">KNDSS-Mac4</strain>
    </source>
</reference>
<comment type="caution">
    <text evidence="2">The sequence shown here is derived from an EMBL/GenBank/DDBJ whole genome shotgun (WGS) entry which is preliminary data.</text>
</comment>
<dbReference type="PANTHER" id="PTHR35399:SF2">
    <property type="entry name" value="DUF839 DOMAIN-CONTAINING PROTEIN"/>
    <property type="match status" value="1"/>
</dbReference>
<keyword evidence="3" id="KW-1185">Reference proteome</keyword>
<evidence type="ECO:0000313" key="3">
    <source>
        <dbReference type="Proteomes" id="UP000215181"/>
    </source>
</evidence>
<dbReference type="Gene3D" id="2.130.10.10">
    <property type="entry name" value="YVTN repeat-like/Quinoprotein amine dehydrogenase"/>
    <property type="match status" value="1"/>
</dbReference>
<name>A0A235EZ86_9RHOO</name>
<dbReference type="InterPro" id="IPR008557">
    <property type="entry name" value="PhoX"/>
</dbReference>
<dbReference type="OrthoDB" id="9801383at2"/>
<dbReference type="RefSeq" id="WP_094267602.1">
    <property type="nucleotide sequence ID" value="NZ_NOIH01000007.1"/>
</dbReference>
<dbReference type="InterPro" id="IPR006311">
    <property type="entry name" value="TAT_signal"/>
</dbReference>
<dbReference type="SUPFAM" id="SSF63829">
    <property type="entry name" value="Calcium-dependent phosphotriesterase"/>
    <property type="match status" value="1"/>
</dbReference>
<dbReference type="PANTHER" id="PTHR35399">
    <property type="entry name" value="SLR8030 PROTEIN"/>
    <property type="match status" value="1"/>
</dbReference>